<organism evidence="14 15">
    <name type="scientific">Legionella cardiaca</name>
    <dbReference type="NCBI Taxonomy" id="1071983"/>
    <lineage>
        <taxon>Bacteria</taxon>
        <taxon>Pseudomonadati</taxon>
        <taxon>Pseudomonadota</taxon>
        <taxon>Gammaproteobacteria</taxon>
        <taxon>Legionellales</taxon>
        <taxon>Legionellaceae</taxon>
        <taxon>Legionella</taxon>
    </lineage>
</organism>
<dbReference type="Pfam" id="PF00533">
    <property type="entry name" value="BRCT"/>
    <property type="match status" value="1"/>
</dbReference>
<dbReference type="GO" id="GO:0003911">
    <property type="term" value="F:DNA ligase (NAD+) activity"/>
    <property type="evidence" value="ECO:0007669"/>
    <property type="project" value="UniProtKB-EC"/>
</dbReference>
<evidence type="ECO:0000256" key="8">
    <source>
        <dbReference type="ARBA" id="ARBA00023027"/>
    </source>
</evidence>
<evidence type="ECO:0000256" key="7">
    <source>
        <dbReference type="ARBA" id="ARBA00022842"/>
    </source>
</evidence>
<dbReference type="EMBL" id="CP119078">
    <property type="protein sequence ID" value="WED41819.1"/>
    <property type="molecule type" value="Genomic_DNA"/>
</dbReference>
<evidence type="ECO:0000313" key="15">
    <source>
        <dbReference type="Proteomes" id="UP001222087"/>
    </source>
</evidence>
<dbReference type="PROSITE" id="PS50172">
    <property type="entry name" value="BRCT"/>
    <property type="match status" value="1"/>
</dbReference>
<evidence type="ECO:0000256" key="4">
    <source>
        <dbReference type="ARBA" id="ARBA00022723"/>
    </source>
</evidence>
<feature type="binding site" evidence="11">
    <location>
        <begin position="34"/>
        <end position="38"/>
    </location>
    <ligand>
        <name>NAD(+)</name>
        <dbReference type="ChEBI" id="CHEBI:57540"/>
    </ligand>
</feature>
<dbReference type="HAMAP" id="MF_01588">
    <property type="entry name" value="DNA_ligase_A"/>
    <property type="match status" value="1"/>
</dbReference>
<dbReference type="InterPro" id="IPR003583">
    <property type="entry name" value="Hlx-hairpin-Hlx_DNA-bd_motif"/>
</dbReference>
<comment type="catalytic activity">
    <reaction evidence="10 11 12">
        <text>NAD(+) + (deoxyribonucleotide)n-3'-hydroxyl + 5'-phospho-(deoxyribonucleotide)m = (deoxyribonucleotide)n+m + AMP + beta-nicotinamide D-nucleotide.</text>
        <dbReference type="EC" id="6.5.1.2"/>
    </reaction>
</comment>
<dbReference type="SUPFAM" id="SSF50249">
    <property type="entry name" value="Nucleic acid-binding proteins"/>
    <property type="match status" value="1"/>
</dbReference>
<evidence type="ECO:0000256" key="9">
    <source>
        <dbReference type="ARBA" id="ARBA00023204"/>
    </source>
</evidence>
<dbReference type="InterPro" id="IPR013839">
    <property type="entry name" value="DNAligase_adenylation"/>
</dbReference>
<keyword evidence="6 11" id="KW-0862">Zinc</keyword>
<evidence type="ECO:0000256" key="3">
    <source>
        <dbReference type="ARBA" id="ARBA00022705"/>
    </source>
</evidence>
<dbReference type="SMART" id="SM00278">
    <property type="entry name" value="HhH1"/>
    <property type="match status" value="4"/>
</dbReference>
<dbReference type="SUPFAM" id="SSF47781">
    <property type="entry name" value="RuvA domain 2-like"/>
    <property type="match status" value="1"/>
</dbReference>
<dbReference type="PROSITE" id="PS01056">
    <property type="entry name" value="DNA_LIGASE_N2"/>
    <property type="match status" value="1"/>
</dbReference>
<feature type="binding site" evidence="11">
    <location>
        <position position="316"/>
    </location>
    <ligand>
        <name>NAD(+)</name>
        <dbReference type="ChEBI" id="CHEBI:57540"/>
    </ligand>
</feature>
<dbReference type="InterPro" id="IPR010994">
    <property type="entry name" value="RuvA_2-like"/>
</dbReference>
<dbReference type="SMART" id="SM00532">
    <property type="entry name" value="LIGANc"/>
    <property type="match status" value="1"/>
</dbReference>
<dbReference type="SMART" id="SM00292">
    <property type="entry name" value="BRCT"/>
    <property type="match status" value="1"/>
</dbReference>
<keyword evidence="2 11" id="KW-0436">Ligase</keyword>
<dbReference type="InterPro" id="IPR004150">
    <property type="entry name" value="NAD_DNA_ligase_OB"/>
</dbReference>
<dbReference type="Pfam" id="PF03120">
    <property type="entry name" value="OB_DNA_ligase"/>
    <property type="match status" value="1"/>
</dbReference>
<evidence type="ECO:0000256" key="12">
    <source>
        <dbReference type="RuleBase" id="RU000618"/>
    </source>
</evidence>
<dbReference type="SUPFAM" id="SSF56091">
    <property type="entry name" value="DNA ligase/mRNA capping enzyme, catalytic domain"/>
    <property type="match status" value="1"/>
</dbReference>
<dbReference type="PROSITE" id="PS01055">
    <property type="entry name" value="DNA_LIGASE_N1"/>
    <property type="match status" value="1"/>
</dbReference>
<evidence type="ECO:0000313" key="14">
    <source>
        <dbReference type="EMBL" id="WED41819.1"/>
    </source>
</evidence>
<dbReference type="CDD" id="cd00114">
    <property type="entry name" value="LIGANc"/>
    <property type="match status" value="1"/>
</dbReference>
<dbReference type="Pfam" id="PF14520">
    <property type="entry name" value="HHH_5"/>
    <property type="match status" value="1"/>
</dbReference>
<dbReference type="Proteomes" id="UP001222087">
    <property type="component" value="Chromosome"/>
</dbReference>
<keyword evidence="15" id="KW-1185">Reference proteome</keyword>
<dbReference type="Pfam" id="PF01653">
    <property type="entry name" value="DNA_ligase_aden"/>
    <property type="match status" value="1"/>
</dbReference>
<dbReference type="Gene3D" id="3.30.470.30">
    <property type="entry name" value="DNA ligase/mRNA capping enzyme"/>
    <property type="match status" value="1"/>
</dbReference>
<gene>
    <name evidence="11 14" type="primary">ligA</name>
    <name evidence="14" type="ORF">PXX05_07695</name>
</gene>
<comment type="caution">
    <text evidence="11">Lacks conserved residue(s) required for the propagation of feature annotation.</text>
</comment>
<evidence type="ECO:0000256" key="2">
    <source>
        <dbReference type="ARBA" id="ARBA00022598"/>
    </source>
</evidence>
<dbReference type="Gene3D" id="2.40.50.140">
    <property type="entry name" value="Nucleic acid-binding proteins"/>
    <property type="match status" value="1"/>
</dbReference>
<dbReference type="NCBIfam" id="TIGR00575">
    <property type="entry name" value="dnlj"/>
    <property type="match status" value="1"/>
</dbReference>
<feature type="binding site" evidence="11">
    <location>
        <position position="138"/>
    </location>
    <ligand>
        <name>NAD(+)</name>
        <dbReference type="ChEBI" id="CHEBI:57540"/>
    </ligand>
</feature>
<dbReference type="InterPro" id="IPR033136">
    <property type="entry name" value="DNA_ligase_CS"/>
</dbReference>
<dbReference type="InterPro" id="IPR001679">
    <property type="entry name" value="DNA_ligase"/>
</dbReference>
<feature type="binding site" evidence="11">
    <location>
        <begin position="83"/>
        <end position="84"/>
    </location>
    <ligand>
        <name>NAD(+)</name>
        <dbReference type="ChEBI" id="CHEBI:57540"/>
    </ligand>
</feature>
<dbReference type="PANTHER" id="PTHR23389">
    <property type="entry name" value="CHROMOSOME TRANSMISSION FIDELITY FACTOR 18"/>
    <property type="match status" value="1"/>
</dbReference>
<feature type="binding site" evidence="11">
    <location>
        <position position="413"/>
    </location>
    <ligand>
        <name>Zn(2+)</name>
        <dbReference type="ChEBI" id="CHEBI:29105"/>
    </ligand>
</feature>
<dbReference type="Gene3D" id="3.40.50.10190">
    <property type="entry name" value="BRCT domain"/>
    <property type="match status" value="1"/>
</dbReference>
<feature type="active site" description="N6-AMP-lysine intermediate" evidence="11">
    <location>
        <position position="117"/>
    </location>
</feature>
<feature type="binding site" evidence="11">
    <location>
        <position position="434"/>
    </location>
    <ligand>
        <name>Zn(2+)</name>
        <dbReference type="ChEBI" id="CHEBI:29105"/>
    </ligand>
</feature>
<dbReference type="Gene3D" id="6.20.10.30">
    <property type="match status" value="1"/>
</dbReference>
<feature type="binding site" evidence="11">
    <location>
        <position position="115"/>
    </location>
    <ligand>
        <name>NAD(+)</name>
        <dbReference type="ChEBI" id="CHEBI:57540"/>
    </ligand>
</feature>
<dbReference type="PIRSF" id="PIRSF001604">
    <property type="entry name" value="LigA"/>
    <property type="match status" value="1"/>
</dbReference>
<dbReference type="InterPro" id="IPR036420">
    <property type="entry name" value="BRCT_dom_sf"/>
</dbReference>
<dbReference type="InterPro" id="IPR018239">
    <property type="entry name" value="DNA_ligase_AS"/>
</dbReference>
<keyword evidence="11" id="KW-0464">Manganese</keyword>
<dbReference type="Gene3D" id="1.10.150.20">
    <property type="entry name" value="5' to 3' exonuclease, C-terminal subdomain"/>
    <property type="match status" value="2"/>
</dbReference>
<keyword evidence="8 11" id="KW-0520">NAD</keyword>
<keyword evidence="5 11" id="KW-0227">DNA damage</keyword>
<feature type="binding site" evidence="11">
    <location>
        <position position="410"/>
    </location>
    <ligand>
        <name>Zn(2+)</name>
        <dbReference type="ChEBI" id="CHEBI:29105"/>
    </ligand>
</feature>
<keyword evidence="4 11" id="KW-0479">Metal-binding</keyword>
<evidence type="ECO:0000256" key="10">
    <source>
        <dbReference type="ARBA" id="ARBA00034005"/>
    </source>
</evidence>
<dbReference type="InterPro" id="IPR001357">
    <property type="entry name" value="BRCT_dom"/>
</dbReference>
<evidence type="ECO:0000256" key="11">
    <source>
        <dbReference type="HAMAP-Rule" id="MF_01588"/>
    </source>
</evidence>
<dbReference type="InterPro" id="IPR041663">
    <property type="entry name" value="DisA/LigA_HHH"/>
</dbReference>
<feature type="domain" description="BRCT" evidence="13">
    <location>
        <begin position="594"/>
        <end position="671"/>
    </location>
</feature>
<evidence type="ECO:0000259" key="13">
    <source>
        <dbReference type="PROSITE" id="PS50172"/>
    </source>
</evidence>
<evidence type="ECO:0000256" key="1">
    <source>
        <dbReference type="ARBA" id="ARBA00004067"/>
    </source>
</evidence>
<dbReference type="RefSeq" id="WP_275087645.1">
    <property type="nucleotide sequence ID" value="NZ_CP119078.1"/>
</dbReference>
<feature type="binding site" evidence="11">
    <location>
        <position position="175"/>
    </location>
    <ligand>
        <name>NAD(+)</name>
        <dbReference type="ChEBI" id="CHEBI:57540"/>
    </ligand>
</feature>
<dbReference type="InterPro" id="IPR013840">
    <property type="entry name" value="DNAligase_N"/>
</dbReference>
<dbReference type="PANTHER" id="PTHR23389:SF9">
    <property type="entry name" value="DNA LIGASE"/>
    <property type="match status" value="1"/>
</dbReference>
<dbReference type="InterPro" id="IPR012340">
    <property type="entry name" value="NA-bd_OB-fold"/>
</dbReference>
<dbReference type="InterPro" id="IPR004149">
    <property type="entry name" value="Znf_DNAligase_C4"/>
</dbReference>
<accession>A0ABY8AMY3</accession>
<protein>
    <recommendedName>
        <fullName evidence="11 12">DNA ligase</fullName>
        <ecNumber evidence="11 12">6.5.1.2</ecNumber>
    </recommendedName>
    <alternativeName>
        <fullName evidence="11">Polydeoxyribonucleotide synthase [NAD(+)]</fullName>
    </alternativeName>
</protein>
<sequence>MSQDIILMKINELRERIRLYDHHYYVLDAPLVPDIEYDRCFKELQKLESENPHYITPDSPTQRVGVSPAGAFEEIVHLKPMLSLANVFSTEELNAFMKRIADRLDNKEELLFTCEPKLDGLAVNLTYKDGLLAYAATRGDGAVGENITNNIKTIAAVPLKILSDNPPRLIEIRGEVYMPKAGFEAYNARARLSGEKTFANPRNAAAGSLRQLNAAITATRPLAIYFYGIGACEDFDLPGSHFLQLELLKSWGFRVSSETQKATGLSGCLAFYQSMLKRRMDLPYEIDGVVYKIDSIALQRDLGYVARAPRFACAHKFPASEEMTELMAVDFQVGRTGALTPVARLKPVSVAGVTVSNATLHNMDEIQRKDIRIGDTVVIRRAGDVIPEVVSVVLEKRPLETQSIHMPAQCPVCGADVIREEDEAVARCTGGLFCSAQLKRMLWHFASRKAMAIDGLGAGIIDQLVEERLVQDISDLYHLELDTVTNLPRMGKKSAENLLSAIEKSKKTTFPRFLYALGIREVGEVSARVLAAEFQDIDSLKTASVERLMELRDIGPICAYHIVHFFAQAHNCEVIDKLLSYGVHWPQEERKQLDAQHPFYGKTMVLTGTLTAMGREEAKAQLLAIGAKVSGSVSGKTDYVVAGTEAGSKLDKAIDLGVKVLNEEEFLALLT</sequence>
<proteinExistence type="inferred from homology"/>
<dbReference type="Pfam" id="PF12826">
    <property type="entry name" value="HHH_2"/>
    <property type="match status" value="1"/>
</dbReference>
<keyword evidence="3 11" id="KW-0235">DNA replication</keyword>
<keyword evidence="7 11" id="KW-0460">Magnesium</keyword>
<feature type="binding site" evidence="11">
    <location>
        <position position="292"/>
    </location>
    <ligand>
        <name>NAD(+)</name>
        <dbReference type="ChEBI" id="CHEBI:57540"/>
    </ligand>
</feature>
<dbReference type="Gene3D" id="1.10.287.610">
    <property type="entry name" value="Helix hairpin bin"/>
    <property type="match status" value="1"/>
</dbReference>
<evidence type="ECO:0000256" key="6">
    <source>
        <dbReference type="ARBA" id="ARBA00022833"/>
    </source>
</evidence>
<comment type="function">
    <text evidence="1 11">DNA ligase that catalyzes the formation of phosphodiester linkages between 5'-phosphoryl and 3'-hydroxyl groups in double-stranded DNA using NAD as a coenzyme and as the energy source for the reaction. It is essential for DNA replication and repair of damaged DNA.</text>
</comment>
<dbReference type="NCBIfam" id="NF005932">
    <property type="entry name" value="PRK07956.1"/>
    <property type="match status" value="1"/>
</dbReference>
<comment type="similarity">
    <text evidence="11">Belongs to the NAD-dependent DNA ligase family. LigA subfamily.</text>
</comment>
<comment type="cofactor">
    <cofactor evidence="11">
        <name>Mg(2+)</name>
        <dbReference type="ChEBI" id="CHEBI:18420"/>
    </cofactor>
    <cofactor evidence="11">
        <name>Mn(2+)</name>
        <dbReference type="ChEBI" id="CHEBI:29035"/>
    </cofactor>
</comment>
<keyword evidence="9 11" id="KW-0234">DNA repair</keyword>
<dbReference type="SUPFAM" id="SSF52113">
    <property type="entry name" value="BRCT domain"/>
    <property type="match status" value="1"/>
</dbReference>
<reference evidence="14 15" key="1">
    <citation type="submission" date="2023-02" db="EMBL/GenBank/DDBJ databases">
        <title>Genome Sequence of L. cardiaca H63T.</title>
        <authorList>
            <person name="Lopez A.E."/>
            <person name="Cianciotto N.P."/>
        </authorList>
    </citation>
    <scope>NUCLEOTIDE SEQUENCE [LARGE SCALE GENOMIC DNA]</scope>
    <source>
        <strain evidence="14 15">H63</strain>
    </source>
</reference>
<dbReference type="EC" id="6.5.1.2" evidence="11 12"/>
<evidence type="ECO:0000256" key="5">
    <source>
        <dbReference type="ARBA" id="ARBA00022763"/>
    </source>
</evidence>
<name>A0ABY8AMY3_9GAMM</name>
<dbReference type="Pfam" id="PF03119">
    <property type="entry name" value="DNA_ligase_ZBD"/>
    <property type="match status" value="1"/>
</dbReference>
<dbReference type="CDD" id="cd17748">
    <property type="entry name" value="BRCT_DNA_ligase_like"/>
    <property type="match status" value="1"/>
</dbReference>